<keyword evidence="9" id="KW-1015">Disulfide bond</keyword>
<dbReference type="PANTHER" id="PTHR43447">
    <property type="entry name" value="ALPHA-AMYLASE"/>
    <property type="match status" value="1"/>
</dbReference>
<keyword evidence="8" id="KW-0106">Calcium</keyword>
<evidence type="ECO:0000256" key="4">
    <source>
        <dbReference type="ARBA" id="ARBA00008061"/>
    </source>
</evidence>
<evidence type="ECO:0000259" key="16">
    <source>
        <dbReference type="SMART" id="SM00642"/>
    </source>
</evidence>
<comment type="subunit">
    <text evidence="5">Monomer.</text>
</comment>
<dbReference type="InterPro" id="IPR006047">
    <property type="entry name" value="GH13_cat_dom"/>
</dbReference>
<evidence type="ECO:0000256" key="2">
    <source>
        <dbReference type="ARBA" id="ARBA00001913"/>
    </source>
</evidence>
<evidence type="ECO:0000256" key="1">
    <source>
        <dbReference type="ARBA" id="ARBA00000548"/>
    </source>
</evidence>
<dbReference type="GO" id="GO:0005975">
    <property type="term" value="P:carbohydrate metabolic process"/>
    <property type="evidence" value="ECO:0007669"/>
    <property type="project" value="InterPro"/>
</dbReference>
<evidence type="ECO:0000256" key="14">
    <source>
        <dbReference type="SAM" id="MobiDB-lite"/>
    </source>
</evidence>
<dbReference type="InterPro" id="IPR031319">
    <property type="entry name" value="A-amylase_C"/>
</dbReference>
<reference evidence="17" key="2">
    <citation type="submission" date="2017-10" db="EMBL/GenBank/DDBJ databases">
        <title>Ladona fulva Genome sequencing and assembly.</title>
        <authorList>
            <person name="Murali S."/>
            <person name="Richards S."/>
            <person name="Bandaranaike D."/>
            <person name="Bellair M."/>
            <person name="Blankenburg K."/>
            <person name="Chao H."/>
            <person name="Dinh H."/>
            <person name="Doddapaneni H."/>
            <person name="Dugan-Rocha S."/>
            <person name="Elkadiri S."/>
            <person name="Gnanaolivu R."/>
            <person name="Hernandez B."/>
            <person name="Skinner E."/>
            <person name="Javaid M."/>
            <person name="Lee S."/>
            <person name="Li M."/>
            <person name="Ming W."/>
            <person name="Munidasa M."/>
            <person name="Muniz J."/>
            <person name="Nguyen L."/>
            <person name="Hughes D."/>
            <person name="Osuji N."/>
            <person name="Pu L.-L."/>
            <person name="Puazo M."/>
            <person name="Qu C."/>
            <person name="Quiroz J."/>
            <person name="Raj R."/>
            <person name="Weissenberger G."/>
            <person name="Xin Y."/>
            <person name="Zou X."/>
            <person name="Han Y."/>
            <person name="Worley K."/>
            <person name="Muzny D."/>
            <person name="Gibbs R."/>
        </authorList>
    </citation>
    <scope>NUCLEOTIDE SEQUENCE</scope>
    <source>
        <strain evidence="17">Sampled in the wild</strain>
    </source>
</reference>
<evidence type="ECO:0000256" key="12">
    <source>
        <dbReference type="ARBA" id="ARBA00023295"/>
    </source>
</evidence>
<dbReference type="GO" id="GO:0004556">
    <property type="term" value="F:alpha-amylase activity"/>
    <property type="evidence" value="ECO:0007669"/>
    <property type="project" value="UniProtKB-UniRule"/>
</dbReference>
<dbReference type="SMART" id="SM00642">
    <property type="entry name" value="Aamy"/>
    <property type="match status" value="1"/>
</dbReference>
<evidence type="ECO:0000259" key="15">
    <source>
        <dbReference type="SMART" id="SM00632"/>
    </source>
</evidence>
<proteinExistence type="inferred from homology"/>
<dbReference type="AlphaFoldDB" id="A0A8K0P0C4"/>
<dbReference type="GO" id="GO:0043169">
    <property type="term" value="F:cation binding"/>
    <property type="evidence" value="ECO:0007669"/>
    <property type="project" value="InterPro"/>
</dbReference>
<dbReference type="InterPro" id="IPR006046">
    <property type="entry name" value="Alpha_amylase"/>
</dbReference>
<dbReference type="SMART" id="SM00632">
    <property type="entry name" value="Aamy_C"/>
    <property type="match status" value="1"/>
</dbReference>
<evidence type="ECO:0000256" key="10">
    <source>
        <dbReference type="ARBA" id="ARBA00023214"/>
    </source>
</evidence>
<evidence type="ECO:0000256" key="6">
    <source>
        <dbReference type="ARBA" id="ARBA00012595"/>
    </source>
</evidence>
<evidence type="ECO:0000313" key="18">
    <source>
        <dbReference type="Proteomes" id="UP000792457"/>
    </source>
</evidence>
<comment type="cofactor">
    <cofactor evidence="2">
        <name>Ca(2+)</name>
        <dbReference type="ChEBI" id="CHEBI:29108"/>
    </cofactor>
</comment>
<keyword evidence="12" id="KW-0326">Glycosidase</keyword>
<evidence type="ECO:0000256" key="8">
    <source>
        <dbReference type="ARBA" id="ARBA00022837"/>
    </source>
</evidence>
<evidence type="ECO:0000256" key="13">
    <source>
        <dbReference type="RuleBase" id="RU003615"/>
    </source>
</evidence>
<dbReference type="EMBL" id="KZ308355">
    <property type="protein sequence ID" value="KAG8228003.1"/>
    <property type="molecule type" value="Genomic_DNA"/>
</dbReference>
<evidence type="ECO:0000256" key="9">
    <source>
        <dbReference type="ARBA" id="ARBA00023157"/>
    </source>
</evidence>
<accession>A0A8K0P0C4</accession>
<evidence type="ECO:0000256" key="3">
    <source>
        <dbReference type="ARBA" id="ARBA00001923"/>
    </source>
</evidence>
<dbReference type="InterPro" id="IPR006048">
    <property type="entry name" value="A-amylase/branching_C"/>
</dbReference>
<dbReference type="EC" id="3.2.1.1" evidence="6"/>
<keyword evidence="7" id="KW-0378">Hydrolase</keyword>
<keyword evidence="11" id="KW-0119">Carbohydrate metabolism</keyword>
<evidence type="ECO:0000256" key="7">
    <source>
        <dbReference type="ARBA" id="ARBA00022801"/>
    </source>
</evidence>
<dbReference type="SUPFAM" id="SSF51011">
    <property type="entry name" value="Glycosyl hydrolase domain"/>
    <property type="match status" value="1"/>
</dbReference>
<dbReference type="InterPro" id="IPR017853">
    <property type="entry name" value="GH"/>
</dbReference>
<organism evidence="17 18">
    <name type="scientific">Ladona fulva</name>
    <name type="common">Scarce chaser dragonfly</name>
    <name type="synonym">Libellula fulva</name>
    <dbReference type="NCBI Taxonomy" id="123851"/>
    <lineage>
        <taxon>Eukaryota</taxon>
        <taxon>Metazoa</taxon>
        <taxon>Ecdysozoa</taxon>
        <taxon>Arthropoda</taxon>
        <taxon>Hexapoda</taxon>
        <taxon>Insecta</taxon>
        <taxon>Pterygota</taxon>
        <taxon>Palaeoptera</taxon>
        <taxon>Odonata</taxon>
        <taxon>Epiprocta</taxon>
        <taxon>Anisoptera</taxon>
        <taxon>Libelluloidea</taxon>
        <taxon>Libellulidae</taxon>
        <taxon>Ladona</taxon>
    </lineage>
</organism>
<reference evidence="17" key="1">
    <citation type="submission" date="2013-04" db="EMBL/GenBank/DDBJ databases">
        <authorList>
            <person name="Qu J."/>
            <person name="Murali S.C."/>
            <person name="Bandaranaike D."/>
            <person name="Bellair M."/>
            <person name="Blankenburg K."/>
            <person name="Chao H."/>
            <person name="Dinh H."/>
            <person name="Doddapaneni H."/>
            <person name="Downs B."/>
            <person name="Dugan-Rocha S."/>
            <person name="Elkadiri S."/>
            <person name="Gnanaolivu R.D."/>
            <person name="Hernandez B."/>
            <person name="Javaid M."/>
            <person name="Jayaseelan J.C."/>
            <person name="Lee S."/>
            <person name="Li M."/>
            <person name="Ming W."/>
            <person name="Munidasa M."/>
            <person name="Muniz J."/>
            <person name="Nguyen L."/>
            <person name="Ongeri F."/>
            <person name="Osuji N."/>
            <person name="Pu L.-L."/>
            <person name="Puazo M."/>
            <person name="Qu C."/>
            <person name="Quiroz J."/>
            <person name="Raj R."/>
            <person name="Weissenberger G."/>
            <person name="Xin Y."/>
            <person name="Zou X."/>
            <person name="Han Y."/>
            <person name="Richards S."/>
            <person name="Worley K."/>
            <person name="Muzny D."/>
            <person name="Gibbs R."/>
        </authorList>
    </citation>
    <scope>NUCLEOTIDE SEQUENCE</scope>
    <source>
        <strain evidence="17">Sampled in the wild</strain>
    </source>
</reference>
<comment type="cofactor">
    <cofactor evidence="3">
        <name>chloride</name>
        <dbReference type="ChEBI" id="CHEBI:17996"/>
    </cofactor>
</comment>
<feature type="region of interest" description="Disordered" evidence="14">
    <location>
        <begin position="1"/>
        <end position="26"/>
    </location>
</feature>
<evidence type="ECO:0000313" key="17">
    <source>
        <dbReference type="EMBL" id="KAG8228003.1"/>
    </source>
</evidence>
<dbReference type="Gene3D" id="3.20.20.80">
    <property type="entry name" value="Glycosidases"/>
    <property type="match status" value="1"/>
</dbReference>
<dbReference type="PRINTS" id="PR00110">
    <property type="entry name" value="ALPHAAMYLASE"/>
</dbReference>
<protein>
    <recommendedName>
        <fullName evidence="6">alpha-amylase</fullName>
        <ecNumber evidence="6">3.2.1.1</ecNumber>
    </recommendedName>
</protein>
<feature type="domain" description="Glycosyl hydrolase family 13 catalytic" evidence="16">
    <location>
        <begin position="1"/>
        <end position="286"/>
    </location>
</feature>
<feature type="domain" description="Alpha-amylase C-terminal" evidence="15">
    <location>
        <begin position="273"/>
        <end position="336"/>
    </location>
</feature>
<comment type="catalytic activity">
    <reaction evidence="1">
        <text>Endohydrolysis of (1-&gt;4)-alpha-D-glucosidic linkages in polysaccharides containing three or more (1-&gt;4)-alpha-linked D-glucose units.</text>
        <dbReference type="EC" id="3.2.1.1"/>
    </reaction>
</comment>
<evidence type="ECO:0000256" key="5">
    <source>
        <dbReference type="ARBA" id="ARBA00011245"/>
    </source>
</evidence>
<comment type="caution">
    <text evidence="17">The sequence shown here is derived from an EMBL/GenBank/DDBJ whole genome shotgun (WGS) entry which is preliminary data.</text>
</comment>
<keyword evidence="10" id="KW-0868">Chloride</keyword>
<dbReference type="Proteomes" id="UP000792457">
    <property type="component" value="Unassembled WGS sequence"/>
</dbReference>
<gene>
    <name evidence="17" type="ORF">J437_LFUL007976</name>
</gene>
<dbReference type="Pfam" id="PF02806">
    <property type="entry name" value="Alpha-amylase_C"/>
    <property type="match status" value="1"/>
</dbReference>
<comment type="similarity">
    <text evidence="4 13">Belongs to the glycosyl hydrolase 13 family.</text>
</comment>
<sequence>MNHMTGDHPNAVGIAGTRAEPRERSYPGVPYNASHFNEPCSINDYRNEQEVRNCDLVGLHDLNQSLEYVRGKLVEFLNVLISHGVVGFRVDAAKHMWPADLKHILDATADLNVSYGFPTHARPFIYQEVIDLGGEGISWNQYKNIGRITEFKFGAELGKAFRGNNALKWLRNFGKCCTDWNLMPSGDAVVFIDNHDNQRGHGAGGNQILTYKDTRLYKMAVAFMLAWPYGEPRLMSSFQFNSSEAGPPHDKRGDILPVTINEDMTCGNGWICEHRWRQIYDMTCLPAGTYCDVISGLKRDGGCTGKAIIVREDSTAHIQIAANEEDGVLAIHIDSKL</sequence>
<evidence type="ECO:0000256" key="11">
    <source>
        <dbReference type="ARBA" id="ARBA00023277"/>
    </source>
</evidence>
<dbReference type="SUPFAM" id="SSF51445">
    <property type="entry name" value="(Trans)glycosidases"/>
    <property type="match status" value="1"/>
</dbReference>
<name>A0A8K0P0C4_LADFU</name>
<keyword evidence="18" id="KW-1185">Reference proteome</keyword>
<dbReference type="OrthoDB" id="550577at2759"/>
<dbReference type="CDD" id="cd11317">
    <property type="entry name" value="AmyAc_bac_euk_AmyA"/>
    <property type="match status" value="1"/>
</dbReference>